<feature type="domain" description="SAP" evidence="7">
    <location>
        <begin position="778"/>
        <end position="812"/>
    </location>
</feature>
<dbReference type="EMBL" id="CAKKNE010000004">
    <property type="protein sequence ID" value="CAH0373320.1"/>
    <property type="molecule type" value="Genomic_DNA"/>
</dbReference>
<dbReference type="InterPro" id="IPR036443">
    <property type="entry name" value="Znf_RanBP2_sf"/>
</dbReference>
<evidence type="ECO:0000259" key="6">
    <source>
        <dbReference type="PROSITE" id="PS50199"/>
    </source>
</evidence>
<reference evidence="8" key="1">
    <citation type="submission" date="2021-11" db="EMBL/GenBank/DDBJ databases">
        <authorList>
            <consortium name="Genoscope - CEA"/>
            <person name="William W."/>
        </authorList>
    </citation>
    <scope>NUCLEOTIDE SEQUENCE</scope>
</reference>
<dbReference type="InterPro" id="IPR001876">
    <property type="entry name" value="Znf_RanBP2"/>
</dbReference>
<organism evidence="8 9">
    <name type="scientific">Pelagomonas calceolata</name>
    <dbReference type="NCBI Taxonomy" id="35677"/>
    <lineage>
        <taxon>Eukaryota</taxon>
        <taxon>Sar</taxon>
        <taxon>Stramenopiles</taxon>
        <taxon>Ochrophyta</taxon>
        <taxon>Pelagophyceae</taxon>
        <taxon>Pelagomonadales</taxon>
        <taxon>Pelagomonadaceae</taxon>
        <taxon>Pelagomonas</taxon>
    </lineage>
</organism>
<gene>
    <name evidence="8" type="ORF">PECAL_4P05070</name>
</gene>
<dbReference type="PROSITE" id="PS50800">
    <property type="entry name" value="SAP"/>
    <property type="match status" value="1"/>
</dbReference>
<evidence type="ECO:0000313" key="9">
    <source>
        <dbReference type="Proteomes" id="UP000789595"/>
    </source>
</evidence>
<dbReference type="SMART" id="SM00513">
    <property type="entry name" value="SAP"/>
    <property type="match status" value="1"/>
</dbReference>
<keyword evidence="1" id="KW-0479">Metal-binding</keyword>
<dbReference type="SUPFAM" id="SSF90209">
    <property type="entry name" value="Ran binding protein zinc finger-like"/>
    <property type="match status" value="2"/>
</dbReference>
<dbReference type="Gene3D" id="4.10.1060.10">
    <property type="entry name" value="Zinc finger, RanBP2-type"/>
    <property type="match status" value="2"/>
</dbReference>
<protein>
    <recommendedName>
        <fullName evidence="10">RanBP2-type domain-containing protein</fullName>
    </recommendedName>
</protein>
<dbReference type="InterPro" id="IPR036361">
    <property type="entry name" value="SAP_dom_sf"/>
</dbReference>
<dbReference type="AlphaFoldDB" id="A0A8J2WMM7"/>
<evidence type="ECO:0000256" key="1">
    <source>
        <dbReference type="ARBA" id="ARBA00022723"/>
    </source>
</evidence>
<comment type="caution">
    <text evidence="8">The sequence shown here is derived from an EMBL/GenBank/DDBJ whole genome shotgun (WGS) entry which is preliminary data.</text>
</comment>
<feature type="region of interest" description="Disordered" evidence="5">
    <location>
        <begin position="1"/>
        <end position="21"/>
    </location>
</feature>
<keyword evidence="2 4" id="KW-0863">Zinc-finger</keyword>
<sequence>MQYGGGAGYNEYGQNTSRVGDHDMRVVDRAQHGDGVDYTYQARHYSGGGTYSQPAGPAMPPMPPPAPAPPVPPQYQAPQAPQAPHDPHAVGDWQCTYCDNVNWAKRTQCHKCQRPRPAVMPTIPMGGRGSGRLGQNPVSAASSTYLDPRHEGLARRTSEIDWRCPTCDFINLSGRLTCNQCRVAIPGDGYAAMHGGSLAGYERLRPPVGAGIVCRDSAFDWRCPQCRQQNCAGRWFCEWCDAKCPPIGYVELLSPRQLAPPPVRVIDYAEPPAAMAPVPAKEETPLPELFRKTGTWQETLELVQTKGCPDADACASLFARLGRTRPDSRALVRGDARFARALDALTTQASSLSSDQLGDVVTGLGKLGCGKKDYGASKTQYQTQRLREEACLLKVSQACVDKCPSASSGDVVNVIFGFAIVGHASSELIKAVVAAATQDDDFLGVRETANVLWALEALGHGPSSECAGSLFRRALPVLSDAPSKLTERYAGRALWAYRAAKVPALFDKVCGKCESSIAHWTPSAVALLIRAVADAGVAQDKVADVCSKHVTDRREAYGASSLVDAAWGLACYGGREDAVTAALESLDYACVGRRDAEGDGLARGGLATLGRTFAACLQPPLNGADAFARCVAQECHTLSPDDLVVVAESFAALLARKVSNGPTGMVLVSGDGKPWSGGGADVSLALTNAAVSLKGDCDGATLLRLRGALESAGCASLLPQDFVSGAPTAPALDEALALFNEARASKLAAVPSASPAVPSDEPAAKRARVDDDLDADAVKKLTVPKLRAALTSRGLDASGLKAALQARLLGAIVG</sequence>
<evidence type="ECO:0000256" key="3">
    <source>
        <dbReference type="ARBA" id="ARBA00022833"/>
    </source>
</evidence>
<evidence type="ECO:0000313" key="8">
    <source>
        <dbReference type="EMBL" id="CAH0373320.1"/>
    </source>
</evidence>
<keyword evidence="3" id="KW-0862">Zinc</keyword>
<dbReference type="GO" id="GO:0008270">
    <property type="term" value="F:zinc ion binding"/>
    <property type="evidence" value="ECO:0007669"/>
    <property type="project" value="UniProtKB-KW"/>
</dbReference>
<accession>A0A8J2WMM7</accession>
<evidence type="ECO:0008006" key="10">
    <source>
        <dbReference type="Google" id="ProtNLM"/>
    </source>
</evidence>
<evidence type="ECO:0000256" key="4">
    <source>
        <dbReference type="PROSITE-ProRule" id="PRU00322"/>
    </source>
</evidence>
<evidence type="ECO:0000256" key="2">
    <source>
        <dbReference type="ARBA" id="ARBA00022771"/>
    </source>
</evidence>
<dbReference type="Gene3D" id="1.10.720.30">
    <property type="entry name" value="SAP domain"/>
    <property type="match status" value="1"/>
</dbReference>
<dbReference type="SUPFAM" id="SSF68906">
    <property type="entry name" value="SAP domain"/>
    <property type="match status" value="1"/>
</dbReference>
<keyword evidence="9" id="KW-1185">Reference proteome</keyword>
<dbReference type="PANTHER" id="PTHR12999:SF17">
    <property type="entry name" value="ZINC FINGER RAN-BINDING DOMAIN-CONTAINING PROTEIN 2"/>
    <property type="match status" value="1"/>
</dbReference>
<feature type="domain" description="RanBP2-type" evidence="6">
    <location>
        <begin position="156"/>
        <end position="187"/>
    </location>
</feature>
<proteinExistence type="predicted"/>
<dbReference type="PANTHER" id="PTHR12999">
    <property type="entry name" value="ZINC FINGER RAN-BINDING DOMAIN-CONTAINING PROTEIN 2 ZRANB2-RELATED"/>
    <property type="match status" value="1"/>
</dbReference>
<feature type="domain" description="RanBP2-type" evidence="6">
    <location>
        <begin position="89"/>
        <end position="118"/>
    </location>
</feature>
<evidence type="ECO:0000259" key="7">
    <source>
        <dbReference type="PROSITE" id="PS50800"/>
    </source>
</evidence>
<dbReference type="InterPro" id="IPR003034">
    <property type="entry name" value="SAP_dom"/>
</dbReference>
<dbReference type="OrthoDB" id="1878647at2759"/>
<feature type="region of interest" description="Disordered" evidence="5">
    <location>
        <begin position="40"/>
        <end position="87"/>
    </location>
</feature>
<dbReference type="PROSITE" id="PS50199">
    <property type="entry name" value="ZF_RANBP2_2"/>
    <property type="match status" value="2"/>
</dbReference>
<name>A0A8J2WMM7_9STRA</name>
<dbReference type="SMART" id="SM00547">
    <property type="entry name" value="ZnF_RBZ"/>
    <property type="match status" value="3"/>
</dbReference>
<dbReference type="PROSITE" id="PS01358">
    <property type="entry name" value="ZF_RANBP2_1"/>
    <property type="match status" value="3"/>
</dbReference>
<dbReference type="Proteomes" id="UP000789595">
    <property type="component" value="Unassembled WGS sequence"/>
</dbReference>
<feature type="compositionally biased region" description="Pro residues" evidence="5">
    <location>
        <begin position="57"/>
        <end position="75"/>
    </location>
</feature>
<dbReference type="Pfam" id="PF02037">
    <property type="entry name" value="SAP"/>
    <property type="match status" value="1"/>
</dbReference>
<evidence type="ECO:0000256" key="5">
    <source>
        <dbReference type="SAM" id="MobiDB-lite"/>
    </source>
</evidence>